<dbReference type="KEGG" id="naer:MJ1_0697"/>
<keyword evidence="1" id="KW-0812">Transmembrane</keyword>
<gene>
    <name evidence="2" type="ORF">MJ1_0697</name>
</gene>
<proteinExistence type="predicted"/>
<dbReference type="RefSeq" id="WP_258393148.1">
    <property type="nucleotide sequence ID" value="NZ_AP019769.1"/>
</dbReference>
<dbReference type="Proteomes" id="UP001055553">
    <property type="component" value="Chromosome"/>
</dbReference>
<evidence type="ECO:0000313" key="2">
    <source>
        <dbReference type="EMBL" id="BBL45839.1"/>
    </source>
</evidence>
<evidence type="ECO:0000256" key="1">
    <source>
        <dbReference type="SAM" id="Phobius"/>
    </source>
</evidence>
<accession>A0A915SG29</accession>
<keyword evidence="1" id="KW-0472">Membrane</keyword>
<evidence type="ECO:0000313" key="3">
    <source>
        <dbReference type="Proteomes" id="UP001055553"/>
    </source>
</evidence>
<name>A0A915SG29_9ARCH</name>
<keyword evidence="3" id="KW-1185">Reference proteome</keyword>
<dbReference type="AlphaFoldDB" id="A0A915SG29"/>
<sequence length="173" mass="20520">MKAIHLYIEYILLLLLSSIAFYILFTWWINNKIYAINFYNENTFNYQSKYIGDILYNLQNDYYYNINFNLNYKLYCLNNLTLIESSNFCKTTLNNMQYNGELIYSYGDYYVYDPSLNGYYLLEYRDNSILYGCYQGYLSTVLLTDNCTGVCVGNDCILNIVKNGIEVYSNIYT</sequence>
<dbReference type="GeneID" id="74568638"/>
<organism evidence="2 3">
    <name type="scientific">Nanobdella aerobiophila</name>
    <dbReference type="NCBI Taxonomy" id="2586965"/>
    <lineage>
        <taxon>Archaea</taxon>
        <taxon>Nanobdellota</taxon>
        <taxon>Nanobdellia</taxon>
        <taxon>Nanobdellales</taxon>
        <taxon>Nanobdellaceae</taxon>
        <taxon>Nanobdella</taxon>
    </lineage>
</organism>
<protein>
    <submittedName>
        <fullName evidence="2">Uncharacterized protein</fullName>
    </submittedName>
</protein>
<reference evidence="3" key="1">
    <citation type="journal article" date="2022" name="Int. J. Syst. Evol. Microbiol.">
        <title>Nanobdella aerobiophila gen. nov., sp. nov., a thermoacidophilic, obligate ectosymbiotic archaeon, and proposal of Nanobdellaceae fam. nov., Nanobdellales ord. nov. and Nanobdellia class. nov.</title>
        <authorList>
            <person name="Kato S."/>
            <person name="Ogasawara A."/>
            <person name="Itoh T."/>
            <person name="Sakai H.D."/>
            <person name="Shimizu M."/>
            <person name="Yuki M."/>
            <person name="Kaneko M."/>
            <person name="Takashina T."/>
            <person name="Ohkuma M."/>
        </authorList>
    </citation>
    <scope>NUCLEOTIDE SEQUENCE [LARGE SCALE GENOMIC DNA]</scope>
    <source>
        <strain evidence="3">MJ1</strain>
    </source>
</reference>
<keyword evidence="1" id="KW-1133">Transmembrane helix</keyword>
<feature type="transmembrane region" description="Helical" evidence="1">
    <location>
        <begin position="7"/>
        <end position="29"/>
    </location>
</feature>
<dbReference type="EMBL" id="AP019769">
    <property type="protein sequence ID" value="BBL45839.1"/>
    <property type="molecule type" value="Genomic_DNA"/>
</dbReference>